<sequence length="45" mass="5316">MGKKCKLHSRNEAIFCEDCLIIYQKRVIKTLQKQLAELGQFDYVI</sequence>
<dbReference type="AlphaFoldDB" id="A0A0F9P5U0"/>
<reference evidence="1" key="1">
    <citation type="journal article" date="2015" name="Nature">
        <title>Complex archaea that bridge the gap between prokaryotes and eukaryotes.</title>
        <authorList>
            <person name="Spang A."/>
            <person name="Saw J.H."/>
            <person name="Jorgensen S.L."/>
            <person name="Zaremba-Niedzwiedzka K."/>
            <person name="Martijn J."/>
            <person name="Lind A.E."/>
            <person name="van Eijk R."/>
            <person name="Schleper C."/>
            <person name="Guy L."/>
            <person name="Ettema T.J."/>
        </authorList>
    </citation>
    <scope>NUCLEOTIDE SEQUENCE</scope>
</reference>
<evidence type="ECO:0000313" key="1">
    <source>
        <dbReference type="EMBL" id="KKN25439.1"/>
    </source>
</evidence>
<proteinExistence type="predicted"/>
<gene>
    <name evidence="1" type="ORF">LCGC14_0884710</name>
</gene>
<accession>A0A0F9P5U0</accession>
<organism evidence="1">
    <name type="scientific">marine sediment metagenome</name>
    <dbReference type="NCBI Taxonomy" id="412755"/>
    <lineage>
        <taxon>unclassified sequences</taxon>
        <taxon>metagenomes</taxon>
        <taxon>ecological metagenomes</taxon>
    </lineage>
</organism>
<comment type="caution">
    <text evidence="1">The sequence shown here is derived from an EMBL/GenBank/DDBJ whole genome shotgun (WGS) entry which is preliminary data.</text>
</comment>
<dbReference type="EMBL" id="LAZR01002802">
    <property type="protein sequence ID" value="KKN25439.1"/>
    <property type="molecule type" value="Genomic_DNA"/>
</dbReference>
<protein>
    <submittedName>
        <fullName evidence="1">Uncharacterized protein</fullName>
    </submittedName>
</protein>
<name>A0A0F9P5U0_9ZZZZ</name>